<dbReference type="CDD" id="cd00038">
    <property type="entry name" value="CAP_ED"/>
    <property type="match status" value="1"/>
</dbReference>
<evidence type="ECO:0000256" key="1">
    <source>
        <dbReference type="SAM" id="Phobius"/>
    </source>
</evidence>
<dbReference type="Gene3D" id="2.60.120.10">
    <property type="entry name" value="Jelly Rolls"/>
    <property type="match status" value="1"/>
</dbReference>
<accession>A0ABP3JZ53</accession>
<keyword evidence="1" id="KW-0472">Membrane</keyword>
<protein>
    <recommendedName>
        <fullName evidence="2">Cyclic nucleotide-binding domain-containing protein</fullName>
    </recommendedName>
</protein>
<dbReference type="EMBL" id="BAAAEM010000002">
    <property type="protein sequence ID" value="GAA0467482.1"/>
    <property type="molecule type" value="Genomic_DNA"/>
</dbReference>
<comment type="caution">
    <text evidence="3">The sequence shown here is derived from an EMBL/GenBank/DDBJ whole genome shotgun (WGS) entry which is preliminary data.</text>
</comment>
<dbReference type="SMART" id="SM00100">
    <property type="entry name" value="cNMP"/>
    <property type="match status" value="1"/>
</dbReference>
<feature type="transmembrane region" description="Helical" evidence="1">
    <location>
        <begin position="6"/>
        <end position="23"/>
    </location>
</feature>
<feature type="transmembrane region" description="Helical" evidence="1">
    <location>
        <begin position="53"/>
        <end position="76"/>
    </location>
</feature>
<reference evidence="4" key="1">
    <citation type="journal article" date="2019" name="Int. J. Syst. Evol. Microbiol.">
        <title>The Global Catalogue of Microorganisms (GCM) 10K type strain sequencing project: providing services to taxonomists for standard genome sequencing and annotation.</title>
        <authorList>
            <consortium name="The Broad Institute Genomics Platform"/>
            <consortium name="The Broad Institute Genome Sequencing Center for Infectious Disease"/>
            <person name="Wu L."/>
            <person name="Ma J."/>
        </authorList>
    </citation>
    <scope>NUCLEOTIDE SEQUENCE [LARGE SCALE GENOMIC DNA]</scope>
    <source>
        <strain evidence="4">JCM 14162</strain>
    </source>
</reference>
<dbReference type="InterPro" id="IPR000595">
    <property type="entry name" value="cNMP-bd_dom"/>
</dbReference>
<dbReference type="SUPFAM" id="SSF51206">
    <property type="entry name" value="cAMP-binding domain-like"/>
    <property type="match status" value="1"/>
</dbReference>
<feature type="domain" description="Cyclic nucleotide-binding" evidence="2">
    <location>
        <begin position="93"/>
        <end position="207"/>
    </location>
</feature>
<dbReference type="InterPro" id="IPR018490">
    <property type="entry name" value="cNMP-bd_dom_sf"/>
</dbReference>
<keyword evidence="1" id="KW-0812">Transmembrane</keyword>
<dbReference type="Proteomes" id="UP001500713">
    <property type="component" value="Unassembled WGS sequence"/>
</dbReference>
<dbReference type="Pfam" id="PF00027">
    <property type="entry name" value="cNMP_binding"/>
    <property type="match status" value="1"/>
</dbReference>
<feature type="transmembrane region" description="Helical" evidence="1">
    <location>
        <begin position="30"/>
        <end position="47"/>
    </location>
</feature>
<evidence type="ECO:0000259" key="2">
    <source>
        <dbReference type="PROSITE" id="PS50042"/>
    </source>
</evidence>
<dbReference type="InterPro" id="IPR014710">
    <property type="entry name" value="RmlC-like_jellyroll"/>
</dbReference>
<evidence type="ECO:0000313" key="4">
    <source>
        <dbReference type="Proteomes" id="UP001500713"/>
    </source>
</evidence>
<evidence type="ECO:0000313" key="3">
    <source>
        <dbReference type="EMBL" id="GAA0467482.1"/>
    </source>
</evidence>
<keyword evidence="1" id="KW-1133">Transmembrane helix</keyword>
<gene>
    <name evidence="3" type="ORF">GCM10009096_05350</name>
</gene>
<proteinExistence type="predicted"/>
<organism evidence="3 4">
    <name type="scientific">Parasphingorhabdus litoris</name>
    <dbReference type="NCBI Taxonomy" id="394733"/>
    <lineage>
        <taxon>Bacteria</taxon>
        <taxon>Pseudomonadati</taxon>
        <taxon>Pseudomonadota</taxon>
        <taxon>Alphaproteobacteria</taxon>
        <taxon>Sphingomonadales</taxon>
        <taxon>Sphingomonadaceae</taxon>
        <taxon>Parasphingorhabdus</taxon>
    </lineage>
</organism>
<keyword evidence="4" id="KW-1185">Reference proteome</keyword>
<name>A0ABP3JZ53_9SPHN</name>
<dbReference type="PROSITE" id="PS50042">
    <property type="entry name" value="CNMP_BINDING_3"/>
    <property type="match status" value="1"/>
</dbReference>
<sequence length="223" mass="25138">MEIGFDAALLIHIGALFYIIAFLIRDEMRLRLLVLSGSVFYLLYYYLFPDPPLWDAILTTAILTVANLIVLFRIVLERSVFTLSTQEKQLFMAFEGFTPGQFRQLLKIAKWRDAQSPVVLTKESKQLSKLYYIFNGSVRTKKGKHEFTLGDGNFIGEIAFVLKGPPTADVTALPGTRYVEWNSADIDQLMEKSPAFENAMMALLSRDLADKLATSVQPDSVIA</sequence>